<name>A0A412WGI3_9BACT</name>
<dbReference type="PROSITE" id="PS51750">
    <property type="entry name" value="BRO_N"/>
    <property type="match status" value="1"/>
</dbReference>
<comment type="caution">
    <text evidence="2">The sequence shown here is derived from an EMBL/GenBank/DDBJ whole genome shotgun (WGS) entry which is preliminary data.</text>
</comment>
<dbReference type="EMBL" id="QRYW01000019">
    <property type="protein sequence ID" value="RGV26299.1"/>
    <property type="molecule type" value="Genomic_DNA"/>
</dbReference>
<gene>
    <name evidence="2" type="ORF">DWW24_09930</name>
</gene>
<protein>
    <recommendedName>
        <fullName evidence="1">Bro-N domain-containing protein</fullName>
    </recommendedName>
</protein>
<dbReference type="Pfam" id="PF02498">
    <property type="entry name" value="Bro-N"/>
    <property type="match status" value="1"/>
</dbReference>
<proteinExistence type="predicted"/>
<dbReference type="InterPro" id="IPR003497">
    <property type="entry name" value="BRO_N_domain"/>
</dbReference>
<evidence type="ECO:0000259" key="1">
    <source>
        <dbReference type="PROSITE" id="PS51750"/>
    </source>
</evidence>
<organism evidence="2 3">
    <name type="scientific">Odoribacter splanchnicus</name>
    <dbReference type="NCBI Taxonomy" id="28118"/>
    <lineage>
        <taxon>Bacteria</taxon>
        <taxon>Pseudomonadati</taxon>
        <taxon>Bacteroidota</taxon>
        <taxon>Bacteroidia</taxon>
        <taxon>Bacteroidales</taxon>
        <taxon>Odoribacteraceae</taxon>
        <taxon>Odoribacter</taxon>
    </lineage>
</organism>
<dbReference type="SMART" id="SM01040">
    <property type="entry name" value="Bro-N"/>
    <property type="match status" value="1"/>
</dbReference>
<evidence type="ECO:0000313" key="3">
    <source>
        <dbReference type="Proteomes" id="UP000283426"/>
    </source>
</evidence>
<evidence type="ECO:0000313" key="2">
    <source>
        <dbReference type="EMBL" id="RGV26299.1"/>
    </source>
</evidence>
<reference evidence="2 3" key="1">
    <citation type="submission" date="2018-08" db="EMBL/GenBank/DDBJ databases">
        <title>A genome reference for cultivated species of the human gut microbiota.</title>
        <authorList>
            <person name="Zou Y."/>
            <person name="Xue W."/>
            <person name="Luo G."/>
        </authorList>
    </citation>
    <scope>NUCLEOTIDE SEQUENCE [LARGE SCALE GENOMIC DNA]</scope>
    <source>
        <strain evidence="2 3">AF14-6AC</strain>
    </source>
</reference>
<sequence length="211" mass="25007">MIQKEAIKIFQEKEVRTIWDSDQEKWYFSIVDVVSVLTDSADGRKYWNKLKQRLKEEGNETVTNCHQLKMRAADGKMRMTDVADTGQLFRLIQSIPSPKAEPFKLWMAQVALERLDEMQDPELTIDRAMMEYKRLGYSDNWINQRLKSIEVRKDLTDEWKRRGLKEGIQFATLTDIITQAWAGMTTKEYKDFKGLKKENLRDNMSNRIPYR</sequence>
<accession>A0A412WGI3</accession>
<dbReference type="Proteomes" id="UP000283426">
    <property type="component" value="Unassembled WGS sequence"/>
</dbReference>
<dbReference type="AlphaFoldDB" id="A0A412WGI3"/>
<feature type="domain" description="Bro-N" evidence="1">
    <location>
        <begin position="1"/>
        <end position="119"/>
    </location>
</feature>